<accession>A0ABW5GFR0</accession>
<dbReference type="Proteomes" id="UP001597419">
    <property type="component" value="Unassembled WGS sequence"/>
</dbReference>
<comment type="caution">
    <text evidence="2">The sequence shown here is derived from an EMBL/GenBank/DDBJ whole genome shotgun (WGS) entry which is preliminary data.</text>
</comment>
<dbReference type="CDD" id="cd04301">
    <property type="entry name" value="NAT_SF"/>
    <property type="match status" value="1"/>
</dbReference>
<dbReference type="InterPro" id="IPR000182">
    <property type="entry name" value="GNAT_dom"/>
</dbReference>
<sequence>MRRSFTGATDLRAMQELTRRVWSPESSVHIGDLAWQRYQHTGREAEWPTALWIEDGEVLAWGWTFLPGELMLQVDPARPDLAAAVLAWFAEVATAPALTVTIVGAEKHLSAALEADGYSREERTVLSSYHGHDLENLPEPVVPQGFRARTSTDDDLAARVGIHRAAWHPSRVTEESYRNVTRAWPYRAELDWVIETPNGDFAAQCLIWFDEHNGVGELEPVGTDPRYRRQGLGRAVCLAALHALRAAGAHRAVVYPVLGDPRSVGAAPLYRSLGFTPYARSETWVRRRLTAP</sequence>
<evidence type="ECO:0000259" key="1">
    <source>
        <dbReference type="PROSITE" id="PS51186"/>
    </source>
</evidence>
<dbReference type="PROSITE" id="PS51186">
    <property type="entry name" value="GNAT"/>
    <property type="match status" value="1"/>
</dbReference>
<proteinExistence type="predicted"/>
<feature type="domain" description="N-acetyltransferase" evidence="1">
    <location>
        <begin position="146"/>
        <end position="292"/>
    </location>
</feature>
<gene>
    <name evidence="2" type="ORF">ACFSYJ_17365</name>
</gene>
<name>A0ABW5GFR0_9PSEU</name>
<dbReference type="EMBL" id="JBHUKU010000008">
    <property type="protein sequence ID" value="MFD2460381.1"/>
    <property type="molecule type" value="Genomic_DNA"/>
</dbReference>
<dbReference type="SUPFAM" id="SSF55729">
    <property type="entry name" value="Acyl-CoA N-acyltransferases (Nat)"/>
    <property type="match status" value="1"/>
</dbReference>
<evidence type="ECO:0000313" key="2">
    <source>
        <dbReference type="EMBL" id="MFD2460381.1"/>
    </source>
</evidence>
<keyword evidence="3" id="KW-1185">Reference proteome</keyword>
<reference evidence="3" key="1">
    <citation type="journal article" date="2019" name="Int. J. Syst. Evol. Microbiol.">
        <title>The Global Catalogue of Microorganisms (GCM) 10K type strain sequencing project: providing services to taxonomists for standard genome sequencing and annotation.</title>
        <authorList>
            <consortium name="The Broad Institute Genomics Platform"/>
            <consortium name="The Broad Institute Genome Sequencing Center for Infectious Disease"/>
            <person name="Wu L."/>
            <person name="Ma J."/>
        </authorList>
    </citation>
    <scope>NUCLEOTIDE SEQUENCE [LARGE SCALE GENOMIC DNA]</scope>
    <source>
        <strain evidence="3">CGMCC 4.7643</strain>
    </source>
</reference>
<evidence type="ECO:0000313" key="3">
    <source>
        <dbReference type="Proteomes" id="UP001597419"/>
    </source>
</evidence>
<dbReference type="RefSeq" id="WP_345397783.1">
    <property type="nucleotide sequence ID" value="NZ_BAABHG010000009.1"/>
</dbReference>
<dbReference type="Pfam" id="PF00583">
    <property type="entry name" value="Acetyltransf_1"/>
    <property type="match status" value="1"/>
</dbReference>
<organism evidence="2 3">
    <name type="scientific">Amycolatopsis samaneae</name>
    <dbReference type="NCBI Taxonomy" id="664691"/>
    <lineage>
        <taxon>Bacteria</taxon>
        <taxon>Bacillati</taxon>
        <taxon>Actinomycetota</taxon>
        <taxon>Actinomycetes</taxon>
        <taxon>Pseudonocardiales</taxon>
        <taxon>Pseudonocardiaceae</taxon>
        <taxon>Amycolatopsis</taxon>
    </lineage>
</organism>
<dbReference type="Gene3D" id="3.40.630.30">
    <property type="match status" value="1"/>
</dbReference>
<protein>
    <submittedName>
        <fullName evidence="2">GNAT family N-acetyltransferase</fullName>
    </submittedName>
</protein>
<dbReference type="InterPro" id="IPR016181">
    <property type="entry name" value="Acyl_CoA_acyltransferase"/>
</dbReference>